<comment type="similarity">
    <text evidence="1">Belongs to the MurCDEF family. MurE subfamily.</text>
</comment>
<dbReference type="GO" id="GO:0009252">
    <property type="term" value="P:peptidoglycan biosynthetic process"/>
    <property type="evidence" value="ECO:0007669"/>
    <property type="project" value="UniProtKB-UniPathway"/>
</dbReference>
<organism evidence="5 6">
    <name type="scientific">Candidatus Harrisonbacteria bacterium CG10_big_fil_rev_8_21_14_0_10_40_38</name>
    <dbReference type="NCBI Taxonomy" id="1974583"/>
    <lineage>
        <taxon>Bacteria</taxon>
        <taxon>Candidatus Harrisoniibacteriota</taxon>
    </lineage>
</organism>
<evidence type="ECO:0000259" key="3">
    <source>
        <dbReference type="Pfam" id="PF02875"/>
    </source>
</evidence>
<comment type="subcellular location">
    <subcellularLocation>
        <location evidence="2">Cytoplasm</location>
    </subcellularLocation>
</comment>
<dbReference type="InterPro" id="IPR004101">
    <property type="entry name" value="Mur_ligase_C"/>
</dbReference>
<dbReference type="GO" id="GO:0071555">
    <property type="term" value="P:cell wall organization"/>
    <property type="evidence" value="ECO:0007669"/>
    <property type="project" value="UniProtKB-KW"/>
</dbReference>
<evidence type="ECO:0000259" key="4">
    <source>
        <dbReference type="Pfam" id="PF08245"/>
    </source>
</evidence>
<dbReference type="PANTHER" id="PTHR23135">
    <property type="entry name" value="MUR LIGASE FAMILY MEMBER"/>
    <property type="match status" value="1"/>
</dbReference>
<comment type="pathway">
    <text evidence="2">Cell wall biogenesis; peptidoglycan biosynthesis.</text>
</comment>
<dbReference type="GO" id="GO:0051301">
    <property type="term" value="P:cell division"/>
    <property type="evidence" value="ECO:0007669"/>
    <property type="project" value="UniProtKB-KW"/>
</dbReference>
<dbReference type="GO" id="GO:0008360">
    <property type="term" value="P:regulation of cell shape"/>
    <property type="evidence" value="ECO:0007669"/>
    <property type="project" value="UniProtKB-KW"/>
</dbReference>
<dbReference type="Pfam" id="PF08245">
    <property type="entry name" value="Mur_ligase_M"/>
    <property type="match status" value="1"/>
</dbReference>
<feature type="domain" description="Mur ligase central" evidence="4">
    <location>
        <begin position="32"/>
        <end position="204"/>
    </location>
</feature>
<evidence type="ECO:0000313" key="6">
    <source>
        <dbReference type="Proteomes" id="UP000231157"/>
    </source>
</evidence>
<sequence>MKFLKNIYHYLLAFLGSVFYGNPSKKLYVIGVTGTKGKSSTVSLLGDILKRSGEKVAVLSSATVFAGDYVLKKKTSNTMPGRFFIQKFLRRAVIEKCKYAIVEVTSQGVLQYRHRFIGFDAAIFLNIHPEHIEAHGSFEAYRDAKVSFFRYIAFNSKKKNLFFLVNRNDAESKFFIDVVNGKGRVVYFDEKDFSDRFFPENTHMSYWFASDFNKENAAAAGIMVLELGVSPEFISETLRSFSGVPGRFEVVSHSPRVIVDYAHTPHSLEKLYRFLNETRKDKSSKLICVLGSCGGGRDVWKRPVFGKIASERCQAIFLTDEDSYDEDRQKIISDIRSGISQEFPKENIFEFLDRGEAISRAIKFADKDDTVVISGKGNEQWLHLSRGRKIPWSDSEIAKNCIDGI</sequence>
<keyword evidence="2" id="KW-0131">Cell cycle</keyword>
<dbReference type="InterPro" id="IPR005761">
    <property type="entry name" value="UDP-N-AcMur-Glu-dNH2Pim_ligase"/>
</dbReference>
<dbReference type="PANTHER" id="PTHR23135:SF4">
    <property type="entry name" value="UDP-N-ACETYLMURAMOYL-L-ALANYL-D-GLUTAMATE--2,6-DIAMINOPIMELATE LIGASE MURE HOMOLOG, CHLOROPLASTIC"/>
    <property type="match status" value="1"/>
</dbReference>
<dbReference type="Gene3D" id="3.90.190.20">
    <property type="entry name" value="Mur ligase, C-terminal domain"/>
    <property type="match status" value="1"/>
</dbReference>
<dbReference type="InterPro" id="IPR036565">
    <property type="entry name" value="Mur-like_cat_sf"/>
</dbReference>
<dbReference type="EMBL" id="PFAZ01000009">
    <property type="protein sequence ID" value="PIR88994.1"/>
    <property type="molecule type" value="Genomic_DNA"/>
</dbReference>
<dbReference type="GO" id="GO:0005737">
    <property type="term" value="C:cytoplasm"/>
    <property type="evidence" value="ECO:0007669"/>
    <property type="project" value="UniProtKB-SubCell"/>
</dbReference>
<dbReference type="AlphaFoldDB" id="A0A2H0URG9"/>
<feature type="domain" description="Mur ligase C-terminal" evidence="3">
    <location>
        <begin position="246"/>
        <end position="377"/>
    </location>
</feature>
<proteinExistence type="inferred from homology"/>
<keyword evidence="2" id="KW-0132">Cell division</keyword>
<dbReference type="GO" id="GO:0005524">
    <property type="term" value="F:ATP binding"/>
    <property type="evidence" value="ECO:0007669"/>
    <property type="project" value="InterPro"/>
</dbReference>
<dbReference type="SUPFAM" id="SSF53244">
    <property type="entry name" value="MurD-like peptide ligases, peptide-binding domain"/>
    <property type="match status" value="1"/>
</dbReference>
<dbReference type="Proteomes" id="UP000231157">
    <property type="component" value="Unassembled WGS sequence"/>
</dbReference>
<evidence type="ECO:0000256" key="2">
    <source>
        <dbReference type="RuleBase" id="RU004135"/>
    </source>
</evidence>
<dbReference type="Gene3D" id="3.40.1190.10">
    <property type="entry name" value="Mur-like, catalytic domain"/>
    <property type="match status" value="1"/>
</dbReference>
<dbReference type="SUPFAM" id="SSF53623">
    <property type="entry name" value="MurD-like peptide ligases, catalytic domain"/>
    <property type="match status" value="1"/>
</dbReference>
<dbReference type="GO" id="GO:0016881">
    <property type="term" value="F:acid-amino acid ligase activity"/>
    <property type="evidence" value="ECO:0007669"/>
    <property type="project" value="InterPro"/>
</dbReference>
<comment type="caution">
    <text evidence="5">The sequence shown here is derived from an EMBL/GenBank/DDBJ whole genome shotgun (WGS) entry which is preliminary data.</text>
</comment>
<dbReference type="Pfam" id="PF02875">
    <property type="entry name" value="Mur_ligase_C"/>
    <property type="match status" value="1"/>
</dbReference>
<protein>
    <recommendedName>
        <fullName evidence="7">UDP-N-acetylmuramoyl-L-alanyl-D-glutamate--2, 6-diaminopimelate ligase</fullName>
    </recommendedName>
</protein>
<evidence type="ECO:0000256" key="1">
    <source>
        <dbReference type="ARBA" id="ARBA00005898"/>
    </source>
</evidence>
<evidence type="ECO:0008006" key="7">
    <source>
        <dbReference type="Google" id="ProtNLM"/>
    </source>
</evidence>
<dbReference type="InterPro" id="IPR013221">
    <property type="entry name" value="Mur_ligase_cen"/>
</dbReference>
<gene>
    <name evidence="5" type="ORF">COU07_03840</name>
</gene>
<name>A0A2H0URG9_9BACT</name>
<dbReference type="InterPro" id="IPR036615">
    <property type="entry name" value="Mur_ligase_C_dom_sf"/>
</dbReference>
<reference evidence="6" key="1">
    <citation type="submission" date="2017-09" db="EMBL/GenBank/DDBJ databases">
        <title>Depth-based differentiation of microbial function through sediment-hosted aquifers and enrichment of novel symbionts in the deep terrestrial subsurface.</title>
        <authorList>
            <person name="Probst A.J."/>
            <person name="Ladd B."/>
            <person name="Jarett J.K."/>
            <person name="Geller-Mcgrath D.E."/>
            <person name="Sieber C.M.K."/>
            <person name="Emerson J.B."/>
            <person name="Anantharaman K."/>
            <person name="Thomas B.C."/>
            <person name="Malmstrom R."/>
            <person name="Stieglmeier M."/>
            <person name="Klingl A."/>
            <person name="Woyke T."/>
            <person name="Ryan C.M."/>
            <person name="Banfield J.F."/>
        </authorList>
    </citation>
    <scope>NUCLEOTIDE SEQUENCE [LARGE SCALE GENOMIC DNA]</scope>
</reference>
<dbReference type="UniPathway" id="UPA00219"/>
<keyword evidence="2" id="KW-0133">Cell shape</keyword>
<accession>A0A2H0URG9</accession>
<keyword evidence="2" id="KW-0573">Peptidoglycan synthesis</keyword>
<evidence type="ECO:0000313" key="5">
    <source>
        <dbReference type="EMBL" id="PIR88994.1"/>
    </source>
</evidence>
<dbReference type="NCBIfam" id="TIGR01085">
    <property type="entry name" value="murE"/>
    <property type="match status" value="1"/>
</dbReference>
<keyword evidence="2" id="KW-0961">Cell wall biogenesis/degradation</keyword>